<keyword evidence="6" id="KW-0408">Iron</keyword>
<dbReference type="Proteomes" id="UP000525623">
    <property type="component" value="Unassembled WGS sequence"/>
</dbReference>
<dbReference type="InterPro" id="IPR036942">
    <property type="entry name" value="Beta-barrel_TonB_sf"/>
</dbReference>
<evidence type="ECO:0000259" key="12">
    <source>
        <dbReference type="Pfam" id="PF07715"/>
    </source>
</evidence>
<dbReference type="AlphaFoldDB" id="A0A7W4JCK0"/>
<keyword evidence="14" id="KW-1185">Reference proteome</keyword>
<dbReference type="Gene3D" id="2.40.170.20">
    <property type="entry name" value="TonB-dependent receptor, beta-barrel domain"/>
    <property type="match status" value="1"/>
</dbReference>
<comment type="subcellular location">
    <subcellularLocation>
        <location evidence="1">Cell outer membrane</location>
        <topology evidence="1">Multi-pass membrane protein</topology>
    </subcellularLocation>
</comment>
<feature type="chain" id="PRO_5030507694" evidence="11">
    <location>
        <begin position="24"/>
        <end position="799"/>
    </location>
</feature>
<dbReference type="Pfam" id="PF07715">
    <property type="entry name" value="Plug"/>
    <property type="match status" value="1"/>
</dbReference>
<evidence type="ECO:0000256" key="1">
    <source>
        <dbReference type="ARBA" id="ARBA00004571"/>
    </source>
</evidence>
<feature type="domain" description="TonB-dependent receptor plug" evidence="12">
    <location>
        <begin position="84"/>
        <end position="188"/>
    </location>
</feature>
<evidence type="ECO:0000313" key="13">
    <source>
        <dbReference type="EMBL" id="MBB2178760.1"/>
    </source>
</evidence>
<evidence type="ECO:0000256" key="4">
    <source>
        <dbReference type="ARBA" id="ARBA00022496"/>
    </source>
</evidence>
<keyword evidence="13" id="KW-0675">Receptor</keyword>
<keyword evidence="7" id="KW-0406">Ion transport</keyword>
<keyword evidence="9" id="KW-0472">Membrane</keyword>
<keyword evidence="3" id="KW-1134">Transmembrane beta strand</keyword>
<dbReference type="GO" id="GO:0009279">
    <property type="term" value="C:cell outer membrane"/>
    <property type="evidence" value="ECO:0007669"/>
    <property type="project" value="UniProtKB-SubCell"/>
</dbReference>
<dbReference type="GO" id="GO:0006826">
    <property type="term" value="P:iron ion transport"/>
    <property type="evidence" value="ECO:0007669"/>
    <property type="project" value="UniProtKB-KW"/>
</dbReference>
<proteinExistence type="predicted"/>
<feature type="signal peptide" evidence="11">
    <location>
        <begin position="1"/>
        <end position="23"/>
    </location>
</feature>
<evidence type="ECO:0000256" key="8">
    <source>
        <dbReference type="ARBA" id="ARBA00023077"/>
    </source>
</evidence>
<reference evidence="13 14" key="1">
    <citation type="submission" date="2020-04" db="EMBL/GenBank/DDBJ databases">
        <title>Description of novel Gluconacetobacter.</title>
        <authorList>
            <person name="Sombolestani A."/>
        </authorList>
    </citation>
    <scope>NUCLEOTIDE SEQUENCE [LARGE SCALE GENOMIC DNA]</scope>
    <source>
        <strain evidence="13 14">LMG 27725</strain>
    </source>
</reference>
<evidence type="ECO:0000256" key="3">
    <source>
        <dbReference type="ARBA" id="ARBA00022452"/>
    </source>
</evidence>
<dbReference type="InterPro" id="IPR012910">
    <property type="entry name" value="Plug_dom"/>
</dbReference>
<evidence type="ECO:0000256" key="2">
    <source>
        <dbReference type="ARBA" id="ARBA00022448"/>
    </source>
</evidence>
<dbReference type="RefSeq" id="WP_182965076.1">
    <property type="nucleotide sequence ID" value="NZ_BAABGC010000066.1"/>
</dbReference>
<sequence length="799" mass="88374">MRDFRLSLKAAFSLATALGTVCAADAQTVPARSRHMAKPVATAGAVPSQPAHAKVRNAAVHSAAETVAVTAQRRAFKFTAQQHEATSTTYLDAQVLAERHINTVMDLGRVVPNLTVQSEGGSTAPSFYLRGIGLQDYTQNNMPSVLTYFDGVPFPIASMSSGMMFDVQSVAAEPGPVGFTHGLGDTGGEVRIESNAPTKQLHYGATEDIATRDRSKTVVYVSGPITDKLQYRIAGENMEGGAFRFNRATGQKIGNANFGAIRGRLAWQPDEKTNIDLIANWSLDRSEATTSFVLQDFSKLSNAPRDTNIYATGWSLNPVYAKVLGISPNSVPSNNDVNWNITLKGEHDFGFAKLYGITSFAQQQRHEYIDRDALTFRSGDTYFVSQTNMFSQELGLQGRPLFHDRFHWVVGTYYNRIRNYGSNWFDLSDYIGLIRDSTHQQPEQNFSQFATLGYDITRKLKLSFSLSHQTDDRQLVGDDIRQYYYGTTASQCGGAPSCWTSHAFGTHGALTNQLSGKTGINYQATRNVLAYFTISRGVKPGGFTTNTTVSDVQIKPFKPEWVLAYEVGLKTEFFDHRLRLNWAAFYDDYHDKQILGTVVIPGNPKSYTGPTPGTYGSYVNIPHSEIWGTEFQLEAHPLRGFSLSQNFGYLRSKYTDYQQVNSAAVSAGYAVTGVYTPVYTDYGGADMGLPKLTLSGMASYDTRPFWGHYMMNFEVDYSYRTMQDSLQPRGTGVYVVPPYFLLGASVTFKPVNSRWFVTAYASNLTNRHYIDVVSVAATTVLTGISGEPRFVGGRFGIDF</sequence>
<protein>
    <submittedName>
        <fullName evidence="13">TonB-dependent receptor plug domain-containing protein</fullName>
    </submittedName>
</protein>
<organism evidence="13 14">
    <name type="scientific">Gluconacetobacter tumulicola</name>
    <dbReference type="NCBI Taxonomy" id="1017177"/>
    <lineage>
        <taxon>Bacteria</taxon>
        <taxon>Pseudomonadati</taxon>
        <taxon>Pseudomonadota</taxon>
        <taxon>Alphaproteobacteria</taxon>
        <taxon>Acetobacterales</taxon>
        <taxon>Acetobacteraceae</taxon>
        <taxon>Gluconacetobacter</taxon>
    </lineage>
</organism>
<evidence type="ECO:0000256" key="6">
    <source>
        <dbReference type="ARBA" id="ARBA00023004"/>
    </source>
</evidence>
<dbReference type="PANTHER" id="PTHR32552:SF81">
    <property type="entry name" value="TONB-DEPENDENT OUTER MEMBRANE RECEPTOR"/>
    <property type="match status" value="1"/>
</dbReference>
<evidence type="ECO:0000256" key="7">
    <source>
        <dbReference type="ARBA" id="ARBA00023065"/>
    </source>
</evidence>
<keyword evidence="4" id="KW-0410">Iron transport</keyword>
<evidence type="ECO:0000256" key="10">
    <source>
        <dbReference type="ARBA" id="ARBA00023237"/>
    </source>
</evidence>
<evidence type="ECO:0000256" key="5">
    <source>
        <dbReference type="ARBA" id="ARBA00022692"/>
    </source>
</evidence>
<evidence type="ECO:0000256" key="11">
    <source>
        <dbReference type="SAM" id="SignalP"/>
    </source>
</evidence>
<gene>
    <name evidence="13" type="ORF">HLH29_06145</name>
</gene>
<keyword evidence="10" id="KW-0998">Cell outer membrane</keyword>
<evidence type="ECO:0000313" key="14">
    <source>
        <dbReference type="Proteomes" id="UP000525623"/>
    </source>
</evidence>
<keyword evidence="2" id="KW-0813">Transport</keyword>
<keyword evidence="11" id="KW-0732">Signal</keyword>
<dbReference type="EMBL" id="JABEQL010000006">
    <property type="protein sequence ID" value="MBB2178760.1"/>
    <property type="molecule type" value="Genomic_DNA"/>
</dbReference>
<name>A0A7W4JCK0_9PROT</name>
<keyword evidence="8" id="KW-0798">TonB box</keyword>
<dbReference type="PANTHER" id="PTHR32552">
    <property type="entry name" value="FERRICHROME IRON RECEPTOR-RELATED"/>
    <property type="match status" value="1"/>
</dbReference>
<comment type="caution">
    <text evidence="13">The sequence shown here is derived from an EMBL/GenBank/DDBJ whole genome shotgun (WGS) entry which is preliminary data.</text>
</comment>
<keyword evidence="5" id="KW-0812">Transmembrane</keyword>
<dbReference type="SUPFAM" id="SSF56935">
    <property type="entry name" value="Porins"/>
    <property type="match status" value="1"/>
</dbReference>
<dbReference type="InterPro" id="IPR039426">
    <property type="entry name" value="TonB-dep_rcpt-like"/>
</dbReference>
<accession>A0A7W4JCK0</accession>
<evidence type="ECO:0000256" key="9">
    <source>
        <dbReference type="ARBA" id="ARBA00023136"/>
    </source>
</evidence>